<dbReference type="STRING" id="555088.DealDRAFT_1111"/>
<dbReference type="Pfam" id="PF02151">
    <property type="entry name" value="UVR"/>
    <property type="match status" value="1"/>
</dbReference>
<dbReference type="GO" id="GO:0046870">
    <property type="term" value="F:cadmium ion binding"/>
    <property type="evidence" value="ECO:0007669"/>
    <property type="project" value="TreeGrafter"/>
</dbReference>
<reference evidence="3 4" key="1">
    <citation type="submission" date="2009-02" db="EMBL/GenBank/DDBJ databases">
        <title>Sequencing of the draft genome and assembly of Dethiobacter alkaliphilus AHT 1.</title>
        <authorList>
            <consortium name="US DOE Joint Genome Institute (JGI-PGF)"/>
            <person name="Lucas S."/>
            <person name="Copeland A."/>
            <person name="Lapidus A."/>
            <person name="Glavina del Rio T."/>
            <person name="Dalin E."/>
            <person name="Tice H."/>
            <person name="Bruce D."/>
            <person name="Goodwin L."/>
            <person name="Pitluck S."/>
            <person name="Larimer F."/>
            <person name="Land M.L."/>
            <person name="Hauser L."/>
            <person name="Muyzer G."/>
        </authorList>
    </citation>
    <scope>NUCLEOTIDE SEQUENCE [LARGE SCALE GENOMIC DNA]</scope>
    <source>
        <strain evidence="3 4">AHT 1</strain>
    </source>
</reference>
<dbReference type="Gene3D" id="4.10.860.10">
    <property type="entry name" value="UVR domain"/>
    <property type="match status" value="1"/>
</dbReference>
<accession>C0GF52</accession>
<dbReference type="RefSeq" id="WP_008515619.1">
    <property type="nucleotide sequence ID" value="NZ_ACJM01000004.1"/>
</dbReference>
<dbReference type="InterPro" id="IPR001943">
    <property type="entry name" value="UVR_dom"/>
</dbReference>
<dbReference type="GO" id="GO:0008270">
    <property type="term" value="F:zinc ion binding"/>
    <property type="evidence" value="ECO:0007669"/>
    <property type="project" value="TreeGrafter"/>
</dbReference>
<dbReference type="InterPro" id="IPR025542">
    <property type="entry name" value="YacH"/>
</dbReference>
<dbReference type="GO" id="GO:1990170">
    <property type="term" value="P:stress response to cadmium ion"/>
    <property type="evidence" value="ECO:0007669"/>
    <property type="project" value="TreeGrafter"/>
</dbReference>
<dbReference type="AlphaFoldDB" id="C0GF52"/>
<evidence type="ECO:0000256" key="1">
    <source>
        <dbReference type="SAM" id="Coils"/>
    </source>
</evidence>
<dbReference type="OrthoDB" id="9788704at2"/>
<gene>
    <name evidence="3" type="ORF">DealDRAFT_1111</name>
</gene>
<dbReference type="PANTHER" id="PTHR38430">
    <property type="entry name" value="PROTEIN-ARGININE KINASE ACTIVATOR PROTEIN"/>
    <property type="match status" value="1"/>
</dbReference>
<proteinExistence type="predicted"/>
<dbReference type="EMBL" id="ACJM01000004">
    <property type="protein sequence ID" value="EEG78234.1"/>
    <property type="molecule type" value="Genomic_DNA"/>
</dbReference>
<dbReference type="PIRSF" id="PIRSF015034">
    <property type="entry name" value="YacH"/>
    <property type="match status" value="1"/>
</dbReference>
<keyword evidence="1" id="KW-0175">Coiled coil</keyword>
<evidence type="ECO:0000313" key="3">
    <source>
        <dbReference type="EMBL" id="EEG78234.1"/>
    </source>
</evidence>
<dbReference type="Proteomes" id="UP000006443">
    <property type="component" value="Unassembled WGS sequence"/>
</dbReference>
<comment type="caution">
    <text evidence="3">The sequence shown here is derived from an EMBL/GenBank/DDBJ whole genome shotgun (WGS) entry which is preliminary data.</text>
</comment>
<keyword evidence="4" id="KW-1185">Reference proteome</keyword>
<dbReference type="eggNOG" id="COG3880">
    <property type="taxonomic scope" value="Bacteria"/>
</dbReference>
<feature type="coiled-coil region" evidence="1">
    <location>
        <begin position="129"/>
        <end position="168"/>
    </location>
</feature>
<evidence type="ECO:0000313" key="4">
    <source>
        <dbReference type="Proteomes" id="UP000006443"/>
    </source>
</evidence>
<protein>
    <submittedName>
        <fullName evidence="3">UvrB/UvrC protein</fullName>
    </submittedName>
</protein>
<name>C0GF52_DETAL</name>
<organism evidence="3 4">
    <name type="scientific">Dethiobacter alkaliphilus AHT 1</name>
    <dbReference type="NCBI Taxonomy" id="555088"/>
    <lineage>
        <taxon>Bacteria</taxon>
        <taxon>Bacillati</taxon>
        <taxon>Bacillota</taxon>
        <taxon>Dethiobacteria</taxon>
        <taxon>Dethiobacterales</taxon>
        <taxon>Dethiobacteraceae</taxon>
        <taxon>Dethiobacter</taxon>
    </lineage>
</organism>
<dbReference type="GO" id="GO:1990169">
    <property type="term" value="P:stress response to copper ion"/>
    <property type="evidence" value="ECO:0007669"/>
    <property type="project" value="TreeGrafter"/>
</dbReference>
<dbReference type="GO" id="GO:0005507">
    <property type="term" value="F:copper ion binding"/>
    <property type="evidence" value="ECO:0007669"/>
    <property type="project" value="TreeGrafter"/>
</dbReference>
<feature type="domain" description="UVR" evidence="2">
    <location>
        <begin position="133"/>
        <end position="168"/>
    </location>
</feature>
<dbReference type="SUPFAM" id="SSF46600">
    <property type="entry name" value="C-terminal UvrC-binding domain of UvrB"/>
    <property type="match status" value="1"/>
</dbReference>
<evidence type="ECO:0000259" key="2">
    <source>
        <dbReference type="PROSITE" id="PS50151"/>
    </source>
</evidence>
<dbReference type="InterPro" id="IPR036876">
    <property type="entry name" value="UVR_dom_sf"/>
</dbReference>
<sequence>MLCQECQKKPATVHLTQIVDDEQSVQHLCEQCAQEKGDFHFDGHPPFSIHNLLTGLMNMDAQPSGQVIGYSTKVQCENCGLTYAQFGQIGRFGCSRCYPTFGERLLPLMRRIHGSTQHVGKVPTKAGGVVKLRRSIEEMRAELQALVAREEFEKAAEVRDQIRRMETEIEGGGEPNA</sequence>
<dbReference type="GO" id="GO:0050897">
    <property type="term" value="F:cobalt ion binding"/>
    <property type="evidence" value="ECO:0007669"/>
    <property type="project" value="TreeGrafter"/>
</dbReference>
<dbReference type="PROSITE" id="PS50151">
    <property type="entry name" value="UVR"/>
    <property type="match status" value="1"/>
</dbReference>
<dbReference type="PANTHER" id="PTHR38430:SF1">
    <property type="entry name" value="PROTEIN-ARGININE KINASE ACTIVATOR PROTEIN"/>
    <property type="match status" value="1"/>
</dbReference>